<proteinExistence type="predicted"/>
<feature type="transmembrane region" description="Helical" evidence="1">
    <location>
        <begin position="128"/>
        <end position="148"/>
    </location>
</feature>
<name>A0A1G9CV99_9STAP</name>
<dbReference type="AlphaFoldDB" id="A0A1G9CV99"/>
<dbReference type="InterPro" id="IPR010288">
    <property type="entry name" value="EcsB_ABC"/>
</dbReference>
<evidence type="ECO:0000313" key="2">
    <source>
        <dbReference type="EMBL" id="SDK55354.1"/>
    </source>
</evidence>
<sequence>MRSKLFNTRMEEDIKIRSYYGKFIFNSHFLVFLMIAGGVLLYTLLGLRETLSPSIYIDALCAILMAVVLLPKYRTLLKEADMLFLPPYEKKMTAYFKRANLYSLSLGLALPVITAVAVLILLSIGHGLTTIVLFFLLAALLYFSGFNIRRLSVNTGAGKWLITAVLIAVNFISLLLVLLHPYFIAPALLCIVIFTAIMKKQSYNTISWLDYVQYEKEALQQYYQTVSMFTNVKRIDKAFKRRRFLDVFLWTPKADKFNKKYMYEYLFYRSFMRDHDLPMIVLRIIVLFFIIIFWISNIYVSLIFSLFGIYLIVLQMSQIYTAQAYLLWPKVWPVKRAYIQKSYISYSHKVVFIITLIFAVMFIVTQPAEFFYAFLFPVWGYVLNRILSKSIYKKERELSD</sequence>
<reference evidence="3" key="1">
    <citation type="submission" date="2016-10" db="EMBL/GenBank/DDBJ databases">
        <authorList>
            <person name="Varghese N."/>
            <person name="Submissions S."/>
        </authorList>
    </citation>
    <scope>NUCLEOTIDE SEQUENCE [LARGE SCALE GENOMIC DNA]</scope>
    <source>
        <strain evidence="3">CGMCC 1.8911</strain>
    </source>
</reference>
<dbReference type="OrthoDB" id="2447941at2"/>
<gene>
    <name evidence="2" type="ORF">SAMN05216187_11055</name>
</gene>
<protein>
    <submittedName>
        <fullName evidence="2">ABC-2 type transport system permease protein</fullName>
    </submittedName>
</protein>
<accession>A0A1G9CV99</accession>
<feature type="transmembrane region" description="Helical" evidence="1">
    <location>
        <begin position="182"/>
        <end position="198"/>
    </location>
</feature>
<feature type="transmembrane region" description="Helical" evidence="1">
    <location>
        <begin position="23"/>
        <end position="45"/>
    </location>
</feature>
<organism evidence="2 3">
    <name type="scientific">Jeotgalicoccus aerolatus</name>
    <dbReference type="NCBI Taxonomy" id="709510"/>
    <lineage>
        <taxon>Bacteria</taxon>
        <taxon>Bacillati</taxon>
        <taxon>Bacillota</taxon>
        <taxon>Bacilli</taxon>
        <taxon>Bacillales</taxon>
        <taxon>Staphylococcaceae</taxon>
        <taxon>Jeotgalicoccus</taxon>
    </lineage>
</organism>
<feature type="transmembrane region" description="Helical" evidence="1">
    <location>
        <begin position="277"/>
        <end position="296"/>
    </location>
</feature>
<dbReference type="EMBL" id="FNFI01000010">
    <property type="protein sequence ID" value="SDK55354.1"/>
    <property type="molecule type" value="Genomic_DNA"/>
</dbReference>
<feature type="transmembrane region" description="Helical" evidence="1">
    <location>
        <begin position="160"/>
        <end position="176"/>
    </location>
</feature>
<feature type="transmembrane region" description="Helical" evidence="1">
    <location>
        <begin position="302"/>
        <end position="322"/>
    </location>
</feature>
<dbReference type="RefSeq" id="WP_092599021.1">
    <property type="nucleotide sequence ID" value="NZ_FNFI01000010.1"/>
</dbReference>
<feature type="transmembrane region" description="Helical" evidence="1">
    <location>
        <begin position="370"/>
        <end position="387"/>
    </location>
</feature>
<keyword evidence="1" id="KW-1133">Transmembrane helix</keyword>
<dbReference type="Proteomes" id="UP000242700">
    <property type="component" value="Unassembled WGS sequence"/>
</dbReference>
<dbReference type="STRING" id="586411.SAMN05216187_11055"/>
<dbReference type="GO" id="GO:0016020">
    <property type="term" value="C:membrane"/>
    <property type="evidence" value="ECO:0007669"/>
    <property type="project" value="InterPro"/>
</dbReference>
<dbReference type="PIRSF" id="PIRSF037259">
    <property type="entry name" value="EcsB_ABC"/>
    <property type="match status" value="1"/>
</dbReference>
<feature type="transmembrane region" description="Helical" evidence="1">
    <location>
        <begin position="343"/>
        <end position="364"/>
    </location>
</feature>
<evidence type="ECO:0000256" key="1">
    <source>
        <dbReference type="SAM" id="Phobius"/>
    </source>
</evidence>
<evidence type="ECO:0000313" key="3">
    <source>
        <dbReference type="Proteomes" id="UP000242700"/>
    </source>
</evidence>
<feature type="transmembrane region" description="Helical" evidence="1">
    <location>
        <begin position="51"/>
        <end position="70"/>
    </location>
</feature>
<keyword evidence="1" id="KW-0812">Transmembrane</keyword>
<dbReference type="Pfam" id="PF05975">
    <property type="entry name" value="EcsB"/>
    <property type="match status" value="1"/>
</dbReference>
<keyword evidence="1" id="KW-0472">Membrane</keyword>
<feature type="transmembrane region" description="Helical" evidence="1">
    <location>
        <begin position="101"/>
        <end position="122"/>
    </location>
</feature>